<dbReference type="InterPro" id="IPR036264">
    <property type="entry name" value="Bact_exopeptidase_dim_dom"/>
</dbReference>
<dbReference type="PRINTS" id="PR00934">
    <property type="entry name" value="XHISDIPTASE"/>
</dbReference>
<dbReference type="EC" id="3.4.13.18" evidence="10"/>
<dbReference type="GO" id="GO:0005829">
    <property type="term" value="C:cytosol"/>
    <property type="evidence" value="ECO:0007669"/>
    <property type="project" value="TreeGrafter"/>
</dbReference>
<dbReference type="FunFam" id="3.40.630.10:FF:000018">
    <property type="entry name" value="Aminoacyl-histidine dipeptidase PepD"/>
    <property type="match status" value="1"/>
</dbReference>
<sequence length="487" mass="52684">MDKNLTALKPALVWKHFAEIAKIPRPSSHEEKIRAYVIGVAKSLGLECKEDAAHNVYVRKPASKGMENRKGIVLQAHLDMVPQKNNDKKFDFTKDPIEAYIDGEWVTANGTTLGADNGIGAAAILAVLEDDTLEHGPLEALFTATEETGMDGAFGLKKGVLHGDILLNLDSEEEGELYVGCAGGVDANITFKYKAEPTPARNYRAVKLVVKGLKGGHSGIQIVEQRANANKLLFRFIREQKKSMDILLCSVDGGGLRNAIPREATATLMVRTKDLEQLTKELKAYEKVVKAEFAGIEDAVSIKLTETETPETMIAKEVAENLIRAVVGCPNGVQKMSVSMPGLVQTSSNLARVVSDGKTVKLQCLLRSSVNSEKEELGEAISAVFELAGAKVELTGAYNGWKPNLDSPILAAMKASYKALFGKEPAVTAIHAGLECGIIGTNYPKLDMISFGPTICYPHSPDEKVNIASVGKFYEFLVDTLKNAPLK</sequence>
<evidence type="ECO:0000259" key="18">
    <source>
        <dbReference type="Pfam" id="PF07687"/>
    </source>
</evidence>
<evidence type="ECO:0000256" key="16">
    <source>
        <dbReference type="ARBA" id="ARBA00077688"/>
    </source>
</evidence>
<dbReference type="Pfam" id="PF07687">
    <property type="entry name" value="M20_dimer"/>
    <property type="match status" value="1"/>
</dbReference>
<proteinExistence type="inferred from homology"/>
<dbReference type="STRING" id="28117.BHV66_02975"/>
<dbReference type="PIRSF" id="PIRSF016599">
    <property type="entry name" value="Xaa-His_dipept"/>
    <property type="match status" value="1"/>
</dbReference>
<dbReference type="PANTHER" id="PTHR43501:SF1">
    <property type="entry name" value="CYTOSOL NON-SPECIFIC DIPEPTIDASE"/>
    <property type="match status" value="1"/>
</dbReference>
<evidence type="ECO:0000256" key="7">
    <source>
        <dbReference type="ARBA" id="ARBA00023049"/>
    </source>
</evidence>
<evidence type="ECO:0000256" key="9">
    <source>
        <dbReference type="ARBA" id="ARBA00036421"/>
    </source>
</evidence>
<evidence type="ECO:0000313" key="20">
    <source>
        <dbReference type="Proteomes" id="UP000187417"/>
    </source>
</evidence>
<dbReference type="GO" id="GO:0006508">
    <property type="term" value="P:proteolysis"/>
    <property type="evidence" value="ECO:0007669"/>
    <property type="project" value="UniProtKB-KW"/>
</dbReference>
<reference evidence="19 20" key="1">
    <citation type="journal article" date="2016" name="Nat. Biotechnol.">
        <title>Measurement of bacterial replication rates in microbial communities.</title>
        <authorList>
            <person name="Brown C.T."/>
            <person name="Olm M.R."/>
            <person name="Thomas B.C."/>
            <person name="Banfield J.F."/>
        </authorList>
    </citation>
    <scope>NUCLEOTIDE SEQUENCE [LARGE SCALE GENOMIC DNA]</scope>
    <source>
        <strain evidence="19">CAG:67_53_122</strain>
    </source>
</reference>
<evidence type="ECO:0000256" key="8">
    <source>
        <dbReference type="ARBA" id="ARBA00023285"/>
    </source>
</evidence>
<evidence type="ECO:0000256" key="15">
    <source>
        <dbReference type="ARBA" id="ARBA00076004"/>
    </source>
</evidence>
<evidence type="ECO:0000256" key="3">
    <source>
        <dbReference type="ARBA" id="ARBA00022670"/>
    </source>
</evidence>
<comment type="similarity">
    <text evidence="12">Belongs to the peptidase M20C family.</text>
</comment>
<dbReference type="GO" id="GO:0046872">
    <property type="term" value="F:metal ion binding"/>
    <property type="evidence" value="ECO:0007669"/>
    <property type="project" value="UniProtKB-KW"/>
</dbReference>
<evidence type="ECO:0000256" key="5">
    <source>
        <dbReference type="ARBA" id="ARBA00022801"/>
    </source>
</evidence>
<dbReference type="Proteomes" id="UP000187417">
    <property type="component" value="Unassembled WGS sequence"/>
</dbReference>
<protein>
    <recommendedName>
        <fullName evidence="13">Cytosol non-specific dipeptidase</fullName>
        <ecNumber evidence="10">3.4.13.18</ecNumber>
    </recommendedName>
    <alternativeName>
        <fullName evidence="16">Aminoacyl-histidine dipeptidase</fullName>
    </alternativeName>
    <alternativeName>
        <fullName evidence="15">Beta-alanyl-histidine dipeptidase</fullName>
    </alternativeName>
    <alternativeName>
        <fullName evidence="14">Carnosinase</fullName>
    </alternativeName>
    <alternativeName>
        <fullName evidence="11">Peptidase D</fullName>
    </alternativeName>
    <alternativeName>
        <fullName evidence="17">Xaa-His dipeptidase</fullName>
    </alternativeName>
</protein>
<evidence type="ECO:0000256" key="4">
    <source>
        <dbReference type="ARBA" id="ARBA00022723"/>
    </source>
</evidence>
<keyword evidence="4" id="KW-0479">Metal-binding</keyword>
<dbReference type="InterPro" id="IPR001160">
    <property type="entry name" value="Peptidase_M20C"/>
</dbReference>
<dbReference type="SUPFAM" id="SSF55031">
    <property type="entry name" value="Bacterial exopeptidase dimerisation domain"/>
    <property type="match status" value="1"/>
</dbReference>
<evidence type="ECO:0000256" key="10">
    <source>
        <dbReference type="ARBA" id="ARBA00038976"/>
    </source>
</evidence>
<dbReference type="SUPFAM" id="SSF53187">
    <property type="entry name" value="Zn-dependent exopeptidases"/>
    <property type="match status" value="1"/>
</dbReference>
<dbReference type="FunFam" id="3.40.630.10:FF:000015">
    <property type="entry name" value="Aminoacyl-histidine dipeptidase PepD"/>
    <property type="match status" value="1"/>
</dbReference>
<evidence type="ECO:0000256" key="12">
    <source>
        <dbReference type="ARBA" id="ARBA00061423"/>
    </source>
</evidence>
<evidence type="ECO:0000256" key="13">
    <source>
        <dbReference type="ARBA" id="ARBA00071271"/>
    </source>
</evidence>
<dbReference type="GO" id="GO:0070573">
    <property type="term" value="F:metallodipeptidase activity"/>
    <property type="evidence" value="ECO:0007669"/>
    <property type="project" value="TreeGrafter"/>
</dbReference>
<evidence type="ECO:0000256" key="6">
    <source>
        <dbReference type="ARBA" id="ARBA00022833"/>
    </source>
</evidence>
<dbReference type="PANTHER" id="PTHR43501">
    <property type="entry name" value="CYTOSOL NON-SPECIFIC DIPEPTIDASE"/>
    <property type="match status" value="1"/>
</dbReference>
<comment type="caution">
    <text evidence="19">The sequence shown here is derived from an EMBL/GenBank/DDBJ whole genome shotgun (WGS) entry which is preliminary data.</text>
</comment>
<dbReference type="InterPro" id="IPR002933">
    <property type="entry name" value="Peptidase_M20"/>
</dbReference>
<accession>A0A1Q6FAM2</accession>
<dbReference type="RefSeq" id="WP_022460562.1">
    <property type="nucleotide sequence ID" value="NZ_CAJJWD010000007.1"/>
</dbReference>
<gene>
    <name evidence="19" type="ORF">BHV66_02975</name>
</gene>
<dbReference type="CDD" id="cd03890">
    <property type="entry name" value="M20_pepD"/>
    <property type="match status" value="1"/>
</dbReference>
<evidence type="ECO:0000256" key="14">
    <source>
        <dbReference type="ARBA" id="ARBA00075285"/>
    </source>
</evidence>
<comment type="cofactor">
    <cofactor evidence="1">
        <name>Co(2+)</name>
        <dbReference type="ChEBI" id="CHEBI:48828"/>
    </cofactor>
</comment>
<evidence type="ECO:0000256" key="11">
    <source>
        <dbReference type="ARBA" id="ARBA00044252"/>
    </source>
</evidence>
<dbReference type="EMBL" id="MNQH01000003">
    <property type="protein sequence ID" value="OKY95929.1"/>
    <property type="molecule type" value="Genomic_DNA"/>
</dbReference>
<dbReference type="Gene3D" id="3.40.630.10">
    <property type="entry name" value="Zn peptidases"/>
    <property type="match status" value="2"/>
</dbReference>
<evidence type="ECO:0000256" key="2">
    <source>
        <dbReference type="ARBA" id="ARBA00001947"/>
    </source>
</evidence>
<evidence type="ECO:0000256" key="17">
    <source>
        <dbReference type="ARBA" id="ARBA00078074"/>
    </source>
</evidence>
<comment type="cofactor">
    <cofactor evidence="2">
        <name>Zn(2+)</name>
        <dbReference type="ChEBI" id="CHEBI:29105"/>
    </cofactor>
</comment>
<dbReference type="InterPro" id="IPR011650">
    <property type="entry name" value="Peptidase_M20_dimer"/>
</dbReference>
<name>A0A1Q6FAM2_9BACT</name>
<feature type="domain" description="Peptidase M20 dimerisation" evidence="18">
    <location>
        <begin position="211"/>
        <end position="294"/>
    </location>
</feature>
<organism evidence="19 20">
    <name type="scientific">Alistipes putredinis</name>
    <dbReference type="NCBI Taxonomy" id="28117"/>
    <lineage>
        <taxon>Bacteria</taxon>
        <taxon>Pseudomonadati</taxon>
        <taxon>Bacteroidota</taxon>
        <taxon>Bacteroidia</taxon>
        <taxon>Bacteroidales</taxon>
        <taxon>Rikenellaceae</taxon>
        <taxon>Alistipes</taxon>
    </lineage>
</organism>
<dbReference type="NCBIfam" id="TIGR01893">
    <property type="entry name" value="aa-his-dipept"/>
    <property type="match status" value="1"/>
</dbReference>
<evidence type="ECO:0000313" key="19">
    <source>
        <dbReference type="EMBL" id="OKY95929.1"/>
    </source>
</evidence>
<keyword evidence="8" id="KW-0170">Cobalt</keyword>
<comment type="catalytic activity">
    <reaction evidence="9">
        <text>Hydrolysis of dipeptides, preferentially hydrophobic dipeptides including prolyl amino acids.</text>
        <dbReference type="EC" id="3.4.13.18"/>
    </reaction>
</comment>
<keyword evidence="7" id="KW-0482">Metalloprotease</keyword>
<dbReference type="AlphaFoldDB" id="A0A1Q6FAM2"/>
<dbReference type="Pfam" id="PF01546">
    <property type="entry name" value="Peptidase_M20"/>
    <property type="match status" value="1"/>
</dbReference>
<keyword evidence="3" id="KW-0645">Protease</keyword>
<keyword evidence="6" id="KW-0862">Zinc</keyword>
<keyword evidence="5" id="KW-0378">Hydrolase</keyword>
<evidence type="ECO:0000256" key="1">
    <source>
        <dbReference type="ARBA" id="ARBA00001941"/>
    </source>
</evidence>